<feature type="transmembrane region" description="Helical" evidence="1">
    <location>
        <begin position="32"/>
        <end position="50"/>
    </location>
</feature>
<protein>
    <submittedName>
        <fullName evidence="2">Uncharacterized protein</fullName>
    </submittedName>
</protein>
<reference evidence="2 5" key="2">
    <citation type="journal article" date="2020" name="Int. J. Med. Microbiol.">
        <title>Discovery of Paenibacillus larvae ERIC V: Phenotypic and genomic comparison to genotypes ERIC I-IV reveal different inventories of virulence factors which correlate with epidemiological prevalences of American Foulbrood.</title>
        <authorList>
            <person name="Beims H."/>
            <person name="Bunk B."/>
            <person name="Erler S."/>
            <person name="Mohr K.I."/>
            <person name="Sproer C."/>
            <person name="Pradella S."/>
            <person name="Gunther G."/>
            <person name="Rohde M."/>
            <person name="von der Ohe W."/>
            <person name="Steinert M."/>
        </authorList>
    </citation>
    <scope>NUCLEOTIDE SEQUENCE</scope>
    <source>
        <strain evidence="2">Eric_III</strain>
        <strain evidence="3">Eric_V</strain>
    </source>
</reference>
<dbReference type="RefSeq" id="WP_024093118.1">
    <property type="nucleotide sequence ID" value="NZ_CP019651.1"/>
</dbReference>
<keyword evidence="1" id="KW-0812">Transmembrane</keyword>
<feature type="transmembrane region" description="Helical" evidence="1">
    <location>
        <begin position="7"/>
        <end position="26"/>
    </location>
</feature>
<evidence type="ECO:0000313" key="3">
    <source>
        <dbReference type="EMBL" id="QHZ49663.1"/>
    </source>
</evidence>
<dbReference type="Proteomes" id="UP000239833">
    <property type="component" value="Chromosome"/>
</dbReference>
<accession>A0A6C0QLT1</accession>
<dbReference type="AlphaFoldDB" id="A0A2L1U997"/>
<evidence type="ECO:0000256" key="1">
    <source>
        <dbReference type="SAM" id="Phobius"/>
    </source>
</evidence>
<dbReference type="EMBL" id="CP019717">
    <property type="protein sequence ID" value="QHZ49663.1"/>
    <property type="molecule type" value="Genomic_DNA"/>
</dbReference>
<name>A0A2L1U997_9BACL</name>
<gene>
    <name evidence="2" type="ORF">ERICIII_00497</name>
    <name evidence="3" type="ORF">ERICV_00467</name>
</gene>
<organism evidence="2 4">
    <name type="scientific">Paenibacillus larvae subsp. larvae</name>
    <dbReference type="NCBI Taxonomy" id="147375"/>
    <lineage>
        <taxon>Bacteria</taxon>
        <taxon>Bacillati</taxon>
        <taxon>Bacillota</taxon>
        <taxon>Bacilli</taxon>
        <taxon>Bacillales</taxon>
        <taxon>Paenibacillaceae</taxon>
        <taxon>Paenibacillus</taxon>
    </lineage>
</organism>
<accession>A0A8B6WWL1</accession>
<accession>A0A2L1U997</accession>
<keyword evidence="1" id="KW-0472">Membrane</keyword>
<keyword evidence="1" id="KW-1133">Transmembrane helix</keyword>
<sequence length="56" mass="6019">MKTYSIVVIAISLIAIMVVLVLNLIGVFIGKIILAAAAAFLVTSIIRLIGLSKRRH</sequence>
<evidence type="ECO:0000313" key="2">
    <source>
        <dbReference type="EMBL" id="AVF24730.1"/>
    </source>
</evidence>
<dbReference type="EMBL" id="CP019655">
    <property type="protein sequence ID" value="AVF24730.1"/>
    <property type="molecule type" value="Genomic_DNA"/>
</dbReference>
<reference evidence="4" key="1">
    <citation type="submission" date="2017-02" db="EMBL/GenBank/DDBJ databases">
        <title>Delineation of Paenibacillus larvae strains originating from foulbrood outbreaks.</title>
        <authorList>
            <person name="Beims H."/>
            <person name="Bunk B."/>
            <person name="Sproeer C."/>
            <person name="Mohr K.I."/>
            <person name="Pradella S."/>
            <person name="Guenther G."/>
            <person name="Rohde M."/>
            <person name="von der Ohe W."/>
            <person name="Steinert M."/>
        </authorList>
    </citation>
    <scope>NUCLEOTIDE SEQUENCE [LARGE SCALE GENOMIC DNA]</scope>
    <source>
        <strain evidence="4">Eric_III</strain>
    </source>
</reference>
<dbReference type="GeneID" id="64221326"/>
<dbReference type="Proteomes" id="UP000464330">
    <property type="component" value="Chromosome"/>
</dbReference>
<evidence type="ECO:0000313" key="5">
    <source>
        <dbReference type="Proteomes" id="UP000464330"/>
    </source>
</evidence>
<proteinExistence type="predicted"/>
<evidence type="ECO:0000313" key="4">
    <source>
        <dbReference type="Proteomes" id="UP000239833"/>
    </source>
</evidence>